<organism evidence="1">
    <name type="scientific">Cladocopium goreaui</name>
    <dbReference type="NCBI Taxonomy" id="2562237"/>
    <lineage>
        <taxon>Eukaryota</taxon>
        <taxon>Sar</taxon>
        <taxon>Alveolata</taxon>
        <taxon>Dinophyceae</taxon>
        <taxon>Suessiales</taxon>
        <taxon>Symbiodiniaceae</taxon>
        <taxon>Cladocopium</taxon>
    </lineage>
</organism>
<feature type="non-terminal residue" evidence="1">
    <location>
        <position position="146"/>
    </location>
</feature>
<dbReference type="AlphaFoldDB" id="A0A9P1D2G2"/>
<sequence>SGSFIEGISRTRWEDFLNLTRKGWRDNSLTTQTNNLPGQAAGFLQRCSQTFRDVLEYSLACEGGAESFAAAGLEQLLRLALQLQRPEADRAAESLFFFASEVFHEAESEMVLARGASCLRALVRTAKTSAAPSWSTKHIHLLVYLT</sequence>
<protein>
    <submittedName>
        <fullName evidence="2">Brefeldin A-inhibited guanine nucleotide-exchange protein 2</fullName>
    </submittedName>
</protein>
<evidence type="ECO:0000313" key="2">
    <source>
        <dbReference type="EMBL" id="CAL4788048.1"/>
    </source>
</evidence>
<name>A0A9P1D2G2_9DINO</name>
<proteinExistence type="predicted"/>
<feature type="non-terminal residue" evidence="1">
    <location>
        <position position="1"/>
    </location>
</feature>
<evidence type="ECO:0000313" key="1">
    <source>
        <dbReference type="EMBL" id="CAI4000736.1"/>
    </source>
</evidence>
<gene>
    <name evidence="1" type="ORF">C1SCF055_LOCUS26835</name>
</gene>
<comment type="caution">
    <text evidence="1">The sequence shown here is derived from an EMBL/GenBank/DDBJ whole genome shotgun (WGS) entry which is preliminary data.</text>
</comment>
<dbReference type="EMBL" id="CAMXCT030002833">
    <property type="protein sequence ID" value="CAL4788048.1"/>
    <property type="molecule type" value="Genomic_DNA"/>
</dbReference>
<accession>A0A9P1D2G2</accession>
<keyword evidence="3" id="KW-1185">Reference proteome</keyword>
<dbReference type="Proteomes" id="UP001152797">
    <property type="component" value="Unassembled WGS sequence"/>
</dbReference>
<reference evidence="1" key="1">
    <citation type="submission" date="2022-10" db="EMBL/GenBank/DDBJ databases">
        <authorList>
            <person name="Chen Y."/>
            <person name="Dougan E. K."/>
            <person name="Chan C."/>
            <person name="Rhodes N."/>
            <person name="Thang M."/>
        </authorList>
    </citation>
    <scope>NUCLEOTIDE SEQUENCE</scope>
</reference>
<dbReference type="EMBL" id="CAMXCT010002833">
    <property type="protein sequence ID" value="CAI4000736.1"/>
    <property type="molecule type" value="Genomic_DNA"/>
</dbReference>
<dbReference type="EMBL" id="CAMXCT020002833">
    <property type="protein sequence ID" value="CAL1154111.1"/>
    <property type="molecule type" value="Genomic_DNA"/>
</dbReference>
<reference evidence="2 3" key="2">
    <citation type="submission" date="2024-05" db="EMBL/GenBank/DDBJ databases">
        <authorList>
            <person name="Chen Y."/>
            <person name="Shah S."/>
            <person name="Dougan E. K."/>
            <person name="Thang M."/>
            <person name="Chan C."/>
        </authorList>
    </citation>
    <scope>NUCLEOTIDE SEQUENCE [LARGE SCALE GENOMIC DNA]</scope>
</reference>
<evidence type="ECO:0000313" key="3">
    <source>
        <dbReference type="Proteomes" id="UP001152797"/>
    </source>
</evidence>